<evidence type="ECO:0000313" key="2">
    <source>
        <dbReference type="Proteomes" id="UP000023152"/>
    </source>
</evidence>
<dbReference type="EMBL" id="ASPP01018846">
    <property type="protein sequence ID" value="ETO15724.1"/>
    <property type="molecule type" value="Genomic_DNA"/>
</dbReference>
<evidence type="ECO:0000313" key="1">
    <source>
        <dbReference type="EMBL" id="ETO15724.1"/>
    </source>
</evidence>
<dbReference type="Proteomes" id="UP000023152">
    <property type="component" value="Unassembled WGS sequence"/>
</dbReference>
<comment type="caution">
    <text evidence="1">The sequence shown here is derived from an EMBL/GenBank/DDBJ whole genome shotgun (WGS) entry which is preliminary data.</text>
</comment>
<proteinExistence type="predicted"/>
<name>X6MPD9_RETFI</name>
<gene>
    <name evidence="1" type="ORF">RFI_21639</name>
</gene>
<organism evidence="1 2">
    <name type="scientific">Reticulomyxa filosa</name>
    <dbReference type="NCBI Taxonomy" id="46433"/>
    <lineage>
        <taxon>Eukaryota</taxon>
        <taxon>Sar</taxon>
        <taxon>Rhizaria</taxon>
        <taxon>Retaria</taxon>
        <taxon>Foraminifera</taxon>
        <taxon>Monothalamids</taxon>
        <taxon>Reticulomyxidae</taxon>
        <taxon>Reticulomyxa</taxon>
    </lineage>
</organism>
<reference evidence="1 2" key="1">
    <citation type="journal article" date="2013" name="Curr. Biol.">
        <title>The Genome of the Foraminiferan Reticulomyxa filosa.</title>
        <authorList>
            <person name="Glockner G."/>
            <person name="Hulsmann N."/>
            <person name="Schleicher M."/>
            <person name="Noegel A.A."/>
            <person name="Eichinger L."/>
            <person name="Gallinger C."/>
            <person name="Pawlowski J."/>
            <person name="Sierra R."/>
            <person name="Euteneuer U."/>
            <person name="Pillet L."/>
            <person name="Moustafa A."/>
            <person name="Platzer M."/>
            <person name="Groth M."/>
            <person name="Szafranski K."/>
            <person name="Schliwa M."/>
        </authorList>
    </citation>
    <scope>NUCLEOTIDE SEQUENCE [LARGE SCALE GENOMIC DNA]</scope>
</reference>
<accession>X6MPD9</accession>
<protein>
    <submittedName>
        <fullName evidence="1">Uncharacterized protein</fullName>
    </submittedName>
</protein>
<dbReference type="AlphaFoldDB" id="X6MPD9"/>
<keyword evidence="2" id="KW-1185">Reference proteome</keyword>
<sequence>MFVYVIDSTSHKKKDLIHFIIIKVKVKENLFHYWREKMKNETNPNYKIIIHLIRKIKYCFLPIFQYPTFQFSVMIIKMLQMKTQCLKNQIDTKLNSDDSTFNLKPYLNRYAISEEVFAHIYQWLKSVDTATVWLLKKKKSFFMPKEKVVFLKILFDINDSNRIDRLKKIGRCNFIHLLQLVSCLFRLQVICIQLCLFYCNNLFWIFFGALSDNHSHLIKIIFENELNMFVFKEKFEN</sequence>